<dbReference type="PRINTS" id="PR00385">
    <property type="entry name" value="P450"/>
</dbReference>
<evidence type="ECO:0000256" key="6">
    <source>
        <dbReference type="ARBA" id="ARBA00022848"/>
    </source>
</evidence>
<dbReference type="InterPro" id="IPR017972">
    <property type="entry name" value="Cyt_P450_CS"/>
</dbReference>
<comment type="function">
    <text evidence="13">Cytochromes P450 are a group of heme-thiolate monooxygenases. They oxidize a variety of structurally unrelated compounds, including steroids, fatty acids, and xenobiotics.</text>
</comment>
<dbReference type="Pfam" id="PF00067">
    <property type="entry name" value="p450"/>
    <property type="match status" value="2"/>
</dbReference>
<dbReference type="InterPro" id="IPR002401">
    <property type="entry name" value="Cyt_P450_E_grp-I"/>
</dbReference>
<feature type="binding site" description="axial binding residue" evidence="11">
    <location>
        <position position="555"/>
    </location>
    <ligand>
        <name>heme</name>
        <dbReference type="ChEBI" id="CHEBI:30413"/>
    </ligand>
    <ligandPart>
        <name>Fe</name>
        <dbReference type="ChEBI" id="CHEBI:18248"/>
    </ligandPart>
</feature>
<evidence type="ECO:0000256" key="9">
    <source>
        <dbReference type="ARBA" id="ARBA00023033"/>
    </source>
</evidence>
<dbReference type="FunFam" id="1.10.630.10:FF:000002">
    <property type="entry name" value="Cytochrome P450 1A1"/>
    <property type="match status" value="1"/>
</dbReference>
<protein>
    <recommendedName>
        <fullName evidence="13">Cytochrome P450 1A</fullName>
        <ecNumber evidence="13">1.14.14.1</ecNumber>
    </recommendedName>
</protein>
<evidence type="ECO:0000256" key="2">
    <source>
        <dbReference type="ARBA" id="ARBA00010617"/>
    </source>
</evidence>
<evidence type="ECO:0000313" key="15">
    <source>
        <dbReference type="EMBL" id="GAB0193957.1"/>
    </source>
</evidence>
<evidence type="ECO:0000256" key="13">
    <source>
        <dbReference type="RuleBase" id="RU368045"/>
    </source>
</evidence>
<dbReference type="Gene3D" id="1.10.630.10">
    <property type="entry name" value="Cytochrome P450"/>
    <property type="match status" value="1"/>
</dbReference>
<keyword evidence="6 13" id="KW-0492">Microsome</keyword>
<dbReference type="InterPro" id="IPR036396">
    <property type="entry name" value="Cyt_P450_sf"/>
</dbReference>
<evidence type="ECO:0000256" key="8">
    <source>
        <dbReference type="ARBA" id="ARBA00023004"/>
    </source>
</evidence>
<keyword evidence="9 12" id="KW-0503">Monooxygenase</keyword>
<dbReference type="PRINTS" id="PR00463">
    <property type="entry name" value="EP450I"/>
</dbReference>
<keyword evidence="7 12" id="KW-0560">Oxidoreductase</keyword>
<dbReference type="PANTHER" id="PTHR24289:SF21">
    <property type="entry name" value="CYTOCHROME P450 1A"/>
    <property type="match status" value="1"/>
</dbReference>
<dbReference type="PANTHER" id="PTHR24289">
    <property type="entry name" value="STEROID 17-ALPHA-HYDROXYLASE/17,20 LYASE"/>
    <property type="match status" value="1"/>
</dbReference>
<name>A0ABC9XA80_GRUJA</name>
<evidence type="ECO:0000256" key="3">
    <source>
        <dbReference type="ARBA" id="ARBA00022617"/>
    </source>
</evidence>
<accession>A0ABC9XA80</accession>
<comment type="cofactor">
    <cofactor evidence="1 11 13">
        <name>heme</name>
        <dbReference type="ChEBI" id="CHEBI:30413"/>
    </cofactor>
</comment>
<dbReference type="GO" id="GO:0046677">
    <property type="term" value="P:response to antibiotic"/>
    <property type="evidence" value="ECO:0007669"/>
    <property type="project" value="UniProtKB-ARBA"/>
</dbReference>
<dbReference type="InterPro" id="IPR001128">
    <property type="entry name" value="Cyt_P450"/>
</dbReference>
<keyword evidence="8 11" id="KW-0408">Iron</keyword>
<comment type="subcellular location">
    <subcellularLocation>
        <location evidence="13">Endoplasmic reticulum membrane</location>
        <topology evidence="13">Peripheral membrane protein</topology>
    </subcellularLocation>
    <subcellularLocation>
        <location evidence="13">Microsome membrane</location>
        <topology evidence="13">Peripheral membrane protein</topology>
    </subcellularLocation>
</comment>
<evidence type="ECO:0000256" key="5">
    <source>
        <dbReference type="ARBA" id="ARBA00022824"/>
    </source>
</evidence>
<evidence type="ECO:0000256" key="4">
    <source>
        <dbReference type="ARBA" id="ARBA00022723"/>
    </source>
</evidence>
<evidence type="ECO:0000256" key="14">
    <source>
        <dbReference type="SAM" id="MobiDB-lite"/>
    </source>
</evidence>
<organism evidence="15 16">
    <name type="scientific">Grus japonensis</name>
    <name type="common">Japanese crane</name>
    <name type="synonym">Red-crowned crane</name>
    <dbReference type="NCBI Taxonomy" id="30415"/>
    <lineage>
        <taxon>Eukaryota</taxon>
        <taxon>Metazoa</taxon>
        <taxon>Chordata</taxon>
        <taxon>Craniata</taxon>
        <taxon>Vertebrata</taxon>
        <taxon>Euteleostomi</taxon>
        <taxon>Archelosauria</taxon>
        <taxon>Archosauria</taxon>
        <taxon>Dinosauria</taxon>
        <taxon>Saurischia</taxon>
        <taxon>Theropoda</taxon>
        <taxon>Coelurosauria</taxon>
        <taxon>Aves</taxon>
        <taxon>Neognathae</taxon>
        <taxon>Neoaves</taxon>
        <taxon>Gruiformes</taxon>
        <taxon>Gruidae</taxon>
        <taxon>Grus</taxon>
    </lineage>
</organism>
<dbReference type="EMBL" id="BAAFJT010000010">
    <property type="protein sequence ID" value="GAB0193957.1"/>
    <property type="molecule type" value="Genomic_DNA"/>
</dbReference>
<evidence type="ECO:0000313" key="16">
    <source>
        <dbReference type="Proteomes" id="UP001623348"/>
    </source>
</evidence>
<dbReference type="SUPFAM" id="SSF48264">
    <property type="entry name" value="Cytochrome P450"/>
    <property type="match status" value="2"/>
</dbReference>
<dbReference type="GO" id="GO:0005506">
    <property type="term" value="F:iron ion binding"/>
    <property type="evidence" value="ECO:0007669"/>
    <property type="project" value="UniProtKB-UniRule"/>
</dbReference>
<gene>
    <name evidence="15" type="ORF">GRJ2_001861000</name>
</gene>
<dbReference type="GO" id="GO:0019825">
    <property type="term" value="F:oxygen binding"/>
    <property type="evidence" value="ECO:0007669"/>
    <property type="project" value="UniProtKB-ARBA"/>
</dbReference>
<feature type="region of interest" description="Disordered" evidence="14">
    <location>
        <begin position="15"/>
        <end position="35"/>
    </location>
</feature>
<dbReference type="GO" id="GO:0005789">
    <property type="term" value="C:endoplasmic reticulum membrane"/>
    <property type="evidence" value="ECO:0007669"/>
    <property type="project" value="UniProtKB-SubCell"/>
</dbReference>
<dbReference type="GO" id="GO:0016712">
    <property type="term" value="F:oxidoreductase activity, acting on paired donors, with incorporation or reduction of molecular oxygen, reduced flavin or flavoprotein as one donor, and incorporation of one atom of oxygen"/>
    <property type="evidence" value="ECO:0007669"/>
    <property type="project" value="UniProtKB-EC"/>
</dbReference>
<evidence type="ECO:0000256" key="7">
    <source>
        <dbReference type="ARBA" id="ARBA00023002"/>
    </source>
</evidence>
<dbReference type="CDD" id="cd20676">
    <property type="entry name" value="CYP1A"/>
    <property type="match status" value="1"/>
</dbReference>
<comment type="similarity">
    <text evidence="2 12">Belongs to the cytochrome P450 family.</text>
</comment>
<proteinExistence type="inferred from homology"/>
<dbReference type="AlphaFoldDB" id="A0ABC9XA80"/>
<dbReference type="InterPro" id="IPR008066">
    <property type="entry name" value="Cyt_P450_E_grp-I_CYP1"/>
</dbReference>
<keyword evidence="16" id="KW-1185">Reference proteome</keyword>
<keyword evidence="4 11" id="KW-0479">Metal-binding</keyword>
<reference evidence="15 16" key="1">
    <citation type="submission" date="2024-06" db="EMBL/GenBank/DDBJ databases">
        <title>The draft genome of Grus japonensis, version 3.</title>
        <authorList>
            <person name="Nabeshima K."/>
            <person name="Suzuki S."/>
            <person name="Onuma M."/>
        </authorList>
    </citation>
    <scope>NUCLEOTIDE SEQUENCE [LARGE SCALE GENOMIC DNA]</scope>
    <source>
        <strain evidence="15 16">451A</strain>
    </source>
</reference>
<dbReference type="PRINTS" id="PR01683">
    <property type="entry name" value="EP450ICYP1A"/>
</dbReference>
<evidence type="ECO:0000256" key="1">
    <source>
        <dbReference type="ARBA" id="ARBA00001971"/>
    </source>
</evidence>
<sequence length="616" mass="69744">MQWIRVDPRGWETLAGSSLRDKPRIAPAPVKPQPASRKALPSVFLAGRHRRAKPGLGSHVPAAMKAAVSLEGSQGVVSATEVLLAAAVFCLVFLLVQSLRQHVPKGLKSPPGPRGYPILGNVLELRKDTHLALTRLSQKYGDVMEVRIGTRPVLVLSGLETIRKALVKQGEDFMGRPDLHSFQYISDGESLAFSPDSGEVWKARRRLAQNALKTFSIAPSPTSSSTCLLEEHVSKEASYLVTKFLQLMEEGKSFDPYRYLVVSVANVICAICFGKRYDHNDQELLNIVNVAEDFNNVAASGNPADFIPVLQYLPSRSMSLFKDFNKRFLHFLQKIVKEHYETYDKDNIRDITDSLIEQCLEKKAEANTATQIPKEKIVNLVNDLFGAGFDTVTTGLSWSLMYLVTYPDIQKKIQEELDRTIGQERRPRLSDRGTLPYTEAFILEMFRHSSFLPFTIPHRQVLRLQGRWQDKVDLRHLVTATPAAVRTTRDTVLNGYYIPKDRCVFVNQWQVNHDEKLWKDPLTFNPERFLNAEGTGVNKVEGEKVLVFGLGKRKCIGEPIARWEVFLFLSTLLQQLEFSVCDGKKVDMTPLYGLSMKHKRCEHFQVKQRFPMKSIS</sequence>
<keyword evidence="5 13" id="KW-0256">Endoplasmic reticulum</keyword>
<evidence type="ECO:0000256" key="12">
    <source>
        <dbReference type="RuleBase" id="RU000461"/>
    </source>
</evidence>
<dbReference type="EC" id="1.14.14.1" evidence="13"/>
<keyword evidence="10" id="KW-0472">Membrane</keyword>
<dbReference type="Proteomes" id="UP001623348">
    <property type="component" value="Unassembled WGS sequence"/>
</dbReference>
<keyword evidence="3 11" id="KW-0349">Heme</keyword>
<evidence type="ECO:0000256" key="11">
    <source>
        <dbReference type="PIRSR" id="PIRSR602401-1"/>
    </source>
</evidence>
<dbReference type="GO" id="GO:0006805">
    <property type="term" value="P:xenobiotic metabolic process"/>
    <property type="evidence" value="ECO:0007669"/>
    <property type="project" value="UniProtKB-ARBA"/>
</dbReference>
<comment type="caution">
    <text evidence="15">The sequence shown here is derived from an EMBL/GenBank/DDBJ whole genome shotgun (WGS) entry which is preliminary data.</text>
</comment>
<dbReference type="GO" id="GO:0020037">
    <property type="term" value="F:heme binding"/>
    <property type="evidence" value="ECO:0007669"/>
    <property type="project" value="UniProtKB-UniRule"/>
</dbReference>
<evidence type="ECO:0000256" key="10">
    <source>
        <dbReference type="ARBA" id="ARBA00023136"/>
    </source>
</evidence>
<dbReference type="PROSITE" id="PS00086">
    <property type="entry name" value="CYTOCHROME_P450"/>
    <property type="match status" value="1"/>
</dbReference>